<dbReference type="RefSeq" id="WP_090272223.1">
    <property type="nucleotide sequence ID" value="NZ_LT629748.1"/>
</dbReference>
<dbReference type="EMBL" id="LT629748">
    <property type="protein sequence ID" value="SDR97851.1"/>
    <property type="molecule type" value="Genomic_DNA"/>
</dbReference>
<organism evidence="1 2">
    <name type="scientific">Halopseudomonas litoralis</name>
    <dbReference type="NCBI Taxonomy" id="797277"/>
    <lineage>
        <taxon>Bacteria</taxon>
        <taxon>Pseudomonadati</taxon>
        <taxon>Pseudomonadota</taxon>
        <taxon>Gammaproteobacteria</taxon>
        <taxon>Pseudomonadales</taxon>
        <taxon>Pseudomonadaceae</taxon>
        <taxon>Halopseudomonas</taxon>
    </lineage>
</organism>
<protein>
    <recommendedName>
        <fullName evidence="3">DUF2802 domain-containing protein</fullName>
    </recommendedName>
</protein>
<dbReference type="OrthoDB" id="7068231at2"/>
<evidence type="ECO:0000313" key="1">
    <source>
        <dbReference type="EMBL" id="SDR97851.1"/>
    </source>
</evidence>
<proteinExistence type="predicted"/>
<dbReference type="AlphaFoldDB" id="A0A1H1NFP6"/>
<dbReference type="Proteomes" id="UP000243426">
    <property type="component" value="Chromosome I"/>
</dbReference>
<reference evidence="2" key="1">
    <citation type="submission" date="2016-10" db="EMBL/GenBank/DDBJ databases">
        <authorList>
            <person name="Varghese N."/>
            <person name="Submissions S."/>
        </authorList>
    </citation>
    <scope>NUCLEOTIDE SEQUENCE [LARGE SCALE GENOMIC DNA]</scope>
    <source>
        <strain evidence="2">2SM5</strain>
    </source>
</reference>
<keyword evidence="2" id="KW-1185">Reference proteome</keyword>
<accession>A0A1H1NFP6</accession>
<dbReference type="Pfam" id="PF10975">
    <property type="entry name" value="DUF2802"/>
    <property type="match status" value="1"/>
</dbReference>
<sequence length="132" mass="14703">MDERTLLLLSGLLLGLLIAALVGTVLSIRRLGRQQIEQASRSDARLGKLTQNLAEYQQSHIRMGEELIALRSKIALLENKQQRFEQQDVQTMPYNQASRLVGMGASLDDLMQSCGLTRSEAELMVKLHGPKS</sequence>
<dbReference type="STRING" id="797277.SAMN05216198_0900"/>
<name>A0A1H1NFP6_9GAMM</name>
<evidence type="ECO:0000313" key="2">
    <source>
        <dbReference type="Proteomes" id="UP000243426"/>
    </source>
</evidence>
<dbReference type="InterPro" id="IPR021244">
    <property type="entry name" value="DUF2802"/>
</dbReference>
<evidence type="ECO:0008006" key="3">
    <source>
        <dbReference type="Google" id="ProtNLM"/>
    </source>
</evidence>
<gene>
    <name evidence="1" type="ORF">SAMN05216198_0900</name>
</gene>